<evidence type="ECO:0000313" key="1">
    <source>
        <dbReference type="EMBL" id="SVB37159.1"/>
    </source>
</evidence>
<dbReference type="AlphaFoldDB" id="A0A382DG98"/>
<reference evidence="1" key="1">
    <citation type="submission" date="2018-05" db="EMBL/GenBank/DDBJ databases">
        <authorList>
            <person name="Lanie J.A."/>
            <person name="Ng W.-L."/>
            <person name="Kazmierczak K.M."/>
            <person name="Andrzejewski T.M."/>
            <person name="Davidsen T.M."/>
            <person name="Wayne K.J."/>
            <person name="Tettelin H."/>
            <person name="Glass J.I."/>
            <person name="Rusch D."/>
            <person name="Podicherti R."/>
            <person name="Tsui H.-C.T."/>
            <person name="Winkler M.E."/>
        </authorList>
    </citation>
    <scope>NUCLEOTIDE SEQUENCE</scope>
</reference>
<protein>
    <submittedName>
        <fullName evidence="1">Uncharacterized protein</fullName>
    </submittedName>
</protein>
<gene>
    <name evidence="1" type="ORF">METZ01_LOCUS190013</name>
</gene>
<organism evidence="1">
    <name type="scientific">marine metagenome</name>
    <dbReference type="NCBI Taxonomy" id="408172"/>
    <lineage>
        <taxon>unclassified sequences</taxon>
        <taxon>metagenomes</taxon>
        <taxon>ecological metagenomes</taxon>
    </lineage>
</organism>
<name>A0A382DG98_9ZZZZ</name>
<dbReference type="EMBL" id="UINC01039132">
    <property type="protein sequence ID" value="SVB37159.1"/>
    <property type="molecule type" value="Genomic_DNA"/>
</dbReference>
<sequence length="135" mass="15225">MAMIDIQEAEWRIAELKRIISRLELGLPSILRLMESTEAAGLEIQHQWDLLHDHCNTYAITVRKPPERKPIEQLTGTEINTREKFWSCGELECSKIPRHCSECGLCDVLFGDGHSCKCQLCGSSFTGSNHSCPVP</sequence>
<accession>A0A382DG98</accession>
<proteinExistence type="predicted"/>